<evidence type="ECO:0000313" key="1">
    <source>
        <dbReference type="EMBL" id="JAH56519.1"/>
    </source>
</evidence>
<name>A0A0E9TS33_ANGAN</name>
<protein>
    <submittedName>
        <fullName evidence="1">Uncharacterized protein</fullName>
    </submittedName>
</protein>
<dbReference type="EMBL" id="GBXM01052058">
    <property type="protein sequence ID" value="JAH56519.1"/>
    <property type="molecule type" value="Transcribed_RNA"/>
</dbReference>
<organism evidence="1">
    <name type="scientific">Anguilla anguilla</name>
    <name type="common">European freshwater eel</name>
    <name type="synonym">Muraena anguilla</name>
    <dbReference type="NCBI Taxonomy" id="7936"/>
    <lineage>
        <taxon>Eukaryota</taxon>
        <taxon>Metazoa</taxon>
        <taxon>Chordata</taxon>
        <taxon>Craniata</taxon>
        <taxon>Vertebrata</taxon>
        <taxon>Euteleostomi</taxon>
        <taxon>Actinopterygii</taxon>
        <taxon>Neopterygii</taxon>
        <taxon>Teleostei</taxon>
        <taxon>Anguilliformes</taxon>
        <taxon>Anguillidae</taxon>
        <taxon>Anguilla</taxon>
    </lineage>
</organism>
<dbReference type="AlphaFoldDB" id="A0A0E9TS33"/>
<proteinExistence type="predicted"/>
<reference evidence="1" key="1">
    <citation type="submission" date="2014-11" db="EMBL/GenBank/DDBJ databases">
        <authorList>
            <person name="Amaro Gonzalez C."/>
        </authorList>
    </citation>
    <scope>NUCLEOTIDE SEQUENCE</scope>
</reference>
<accession>A0A0E9TS33</accession>
<sequence>MRAGITRLAHLCSLEDNGLEIRSGHSGTGGDTAECSW</sequence>
<reference evidence="1" key="2">
    <citation type="journal article" date="2015" name="Fish Shellfish Immunol.">
        <title>Early steps in the European eel (Anguilla anguilla)-Vibrio vulnificus interaction in the gills: Role of the RtxA13 toxin.</title>
        <authorList>
            <person name="Callol A."/>
            <person name="Pajuelo D."/>
            <person name="Ebbesson L."/>
            <person name="Teles M."/>
            <person name="MacKenzie S."/>
            <person name="Amaro C."/>
        </authorList>
    </citation>
    <scope>NUCLEOTIDE SEQUENCE</scope>
</reference>